<dbReference type="PANTHER" id="PTHR43401:SF5">
    <property type="entry name" value="ALCOHOL DEHYDROGENASE-RELATED"/>
    <property type="match status" value="1"/>
</dbReference>
<dbReference type="SUPFAM" id="SSF51735">
    <property type="entry name" value="NAD(P)-binding Rossmann-fold domains"/>
    <property type="match status" value="1"/>
</dbReference>
<dbReference type="SMART" id="SM00829">
    <property type="entry name" value="PKS_ER"/>
    <property type="match status" value="1"/>
</dbReference>
<evidence type="ECO:0000313" key="4">
    <source>
        <dbReference type="EMBL" id="GAA1971223.1"/>
    </source>
</evidence>
<evidence type="ECO:0000313" key="5">
    <source>
        <dbReference type="Proteomes" id="UP001499933"/>
    </source>
</evidence>
<dbReference type="InterPro" id="IPR036291">
    <property type="entry name" value="NAD(P)-bd_dom_sf"/>
</dbReference>
<evidence type="ECO:0000259" key="3">
    <source>
        <dbReference type="SMART" id="SM00829"/>
    </source>
</evidence>
<organism evidence="4 5">
    <name type="scientific">Microbacterium deminutum</name>
    <dbReference type="NCBI Taxonomy" id="344164"/>
    <lineage>
        <taxon>Bacteria</taxon>
        <taxon>Bacillati</taxon>
        <taxon>Actinomycetota</taxon>
        <taxon>Actinomycetes</taxon>
        <taxon>Micrococcales</taxon>
        <taxon>Microbacteriaceae</taxon>
        <taxon>Microbacterium</taxon>
    </lineage>
</organism>
<proteinExistence type="predicted"/>
<keyword evidence="2" id="KW-0560">Oxidoreductase</keyword>
<gene>
    <name evidence="4" type="ORF">GCM10009776_37720</name>
</gene>
<dbReference type="InterPro" id="IPR020843">
    <property type="entry name" value="ER"/>
</dbReference>
<comment type="caution">
    <text evidence="4">The sequence shown here is derived from an EMBL/GenBank/DDBJ whole genome shotgun (WGS) entry which is preliminary data.</text>
</comment>
<dbReference type="EMBL" id="BAAAOG010000017">
    <property type="protein sequence ID" value="GAA1971223.1"/>
    <property type="molecule type" value="Genomic_DNA"/>
</dbReference>
<reference evidence="5" key="1">
    <citation type="journal article" date="2019" name="Int. J. Syst. Evol. Microbiol.">
        <title>The Global Catalogue of Microorganisms (GCM) 10K type strain sequencing project: providing services to taxonomists for standard genome sequencing and annotation.</title>
        <authorList>
            <consortium name="The Broad Institute Genomics Platform"/>
            <consortium name="The Broad Institute Genome Sequencing Center for Infectious Disease"/>
            <person name="Wu L."/>
            <person name="Ma J."/>
        </authorList>
    </citation>
    <scope>NUCLEOTIDE SEQUENCE [LARGE SCALE GENOMIC DNA]</scope>
    <source>
        <strain evidence="5">JCM 14901</strain>
    </source>
</reference>
<keyword evidence="5" id="KW-1185">Reference proteome</keyword>
<protein>
    <submittedName>
        <fullName evidence="4">Alcohol dehydrogenase catalytic domain-containing protein</fullName>
    </submittedName>
</protein>
<dbReference type="Pfam" id="PF08240">
    <property type="entry name" value="ADH_N"/>
    <property type="match status" value="1"/>
</dbReference>
<evidence type="ECO:0000256" key="1">
    <source>
        <dbReference type="ARBA" id="ARBA00001947"/>
    </source>
</evidence>
<feature type="domain" description="Enoyl reductase (ER)" evidence="3">
    <location>
        <begin position="9"/>
        <end position="329"/>
    </location>
</feature>
<dbReference type="InterPro" id="IPR013154">
    <property type="entry name" value="ADH-like_N"/>
</dbReference>
<dbReference type="Pfam" id="PF13602">
    <property type="entry name" value="ADH_zinc_N_2"/>
    <property type="match status" value="1"/>
</dbReference>
<dbReference type="InterPro" id="IPR011032">
    <property type="entry name" value="GroES-like_sf"/>
</dbReference>
<name>A0ABP5D2K2_9MICO</name>
<sequence>MIVQVKACGMVPNLGNVLANWETWYPHEPLPPRPAIFGLDPVGIVHEVGEQVVAISPGDRVYVNPTRSCGACHPCTSGQPQLCDYWTFAGYFGFNQNSLKMYEKYPHGGFCEYMKAPQAALVRLPDNLDFRQATRLGYLGTAYAAVKKLGSLAGKTLIIDGATGTLGVGVTLTSLALGVSRIFAVARGLPLLDRLRELAPGRIETFSNLDGSVAEWVKSRTDDVGADFMIDTLGAVASLDAFKDAMHGLGRGGRLVNIGGTAGELGFDVKWGMDNAIDFTGSAWFTTAEGIELVDMIRHGALDVSVLQPKAWPFDQINEAINGVTSGDGGFTSYLVDI</sequence>
<dbReference type="Proteomes" id="UP001499933">
    <property type="component" value="Unassembled WGS sequence"/>
</dbReference>
<dbReference type="SUPFAM" id="SSF50129">
    <property type="entry name" value="GroES-like"/>
    <property type="match status" value="1"/>
</dbReference>
<dbReference type="Gene3D" id="3.90.180.10">
    <property type="entry name" value="Medium-chain alcohol dehydrogenases, catalytic domain"/>
    <property type="match status" value="1"/>
</dbReference>
<dbReference type="InterPro" id="IPR050129">
    <property type="entry name" value="Zn_alcohol_dh"/>
</dbReference>
<evidence type="ECO:0000256" key="2">
    <source>
        <dbReference type="ARBA" id="ARBA00023002"/>
    </source>
</evidence>
<comment type="cofactor">
    <cofactor evidence="1">
        <name>Zn(2+)</name>
        <dbReference type="ChEBI" id="CHEBI:29105"/>
    </cofactor>
</comment>
<dbReference type="PANTHER" id="PTHR43401">
    <property type="entry name" value="L-THREONINE 3-DEHYDROGENASE"/>
    <property type="match status" value="1"/>
</dbReference>
<accession>A0ABP5D2K2</accession>
<dbReference type="Gene3D" id="3.40.50.720">
    <property type="entry name" value="NAD(P)-binding Rossmann-like Domain"/>
    <property type="match status" value="1"/>
</dbReference>